<accession>A0AAV6WF13</accession>
<dbReference type="GO" id="GO:0004553">
    <property type="term" value="F:hydrolase activity, hydrolyzing O-glycosyl compounds"/>
    <property type="evidence" value="ECO:0007669"/>
    <property type="project" value="InterPro"/>
</dbReference>
<dbReference type="GO" id="GO:0005975">
    <property type="term" value="P:carbohydrate metabolic process"/>
    <property type="evidence" value="ECO:0007669"/>
    <property type="project" value="InterPro"/>
</dbReference>
<feature type="coiled-coil region" evidence="2">
    <location>
        <begin position="199"/>
        <end position="262"/>
    </location>
</feature>
<evidence type="ECO:0000313" key="4">
    <source>
        <dbReference type="EMBL" id="KAG8365987.1"/>
    </source>
</evidence>
<evidence type="ECO:0000313" key="5">
    <source>
        <dbReference type="Proteomes" id="UP000826271"/>
    </source>
</evidence>
<organism evidence="4 5">
    <name type="scientific">Buddleja alternifolia</name>
    <dbReference type="NCBI Taxonomy" id="168488"/>
    <lineage>
        <taxon>Eukaryota</taxon>
        <taxon>Viridiplantae</taxon>
        <taxon>Streptophyta</taxon>
        <taxon>Embryophyta</taxon>
        <taxon>Tracheophyta</taxon>
        <taxon>Spermatophyta</taxon>
        <taxon>Magnoliopsida</taxon>
        <taxon>eudicotyledons</taxon>
        <taxon>Gunneridae</taxon>
        <taxon>Pentapetalae</taxon>
        <taxon>asterids</taxon>
        <taxon>lamiids</taxon>
        <taxon>Lamiales</taxon>
        <taxon>Scrophulariaceae</taxon>
        <taxon>Buddlejeae</taxon>
        <taxon>Buddleja</taxon>
    </lineage>
</organism>
<protein>
    <submittedName>
        <fullName evidence="4">Uncharacterized protein</fullName>
    </submittedName>
</protein>
<dbReference type="SUPFAM" id="SSF51445">
    <property type="entry name" value="(Trans)glycosidases"/>
    <property type="match status" value="1"/>
</dbReference>
<keyword evidence="3" id="KW-0472">Membrane</keyword>
<dbReference type="InterPro" id="IPR017853">
    <property type="entry name" value="GH"/>
</dbReference>
<keyword evidence="2" id="KW-0175">Coiled coil</keyword>
<keyword evidence="3" id="KW-1133">Transmembrane helix</keyword>
<evidence type="ECO:0000256" key="3">
    <source>
        <dbReference type="SAM" id="Phobius"/>
    </source>
</evidence>
<dbReference type="PANTHER" id="PTHR23421">
    <property type="entry name" value="BETA-GALACTOSIDASE RELATED"/>
    <property type="match status" value="1"/>
</dbReference>
<proteinExistence type="inferred from homology"/>
<feature type="transmembrane region" description="Helical" evidence="3">
    <location>
        <begin position="43"/>
        <end position="61"/>
    </location>
</feature>
<dbReference type="AlphaFoldDB" id="A0AAV6WF13"/>
<dbReference type="Gene3D" id="3.20.20.80">
    <property type="entry name" value="Glycosidases"/>
    <property type="match status" value="1"/>
</dbReference>
<dbReference type="Proteomes" id="UP000826271">
    <property type="component" value="Unassembled WGS sequence"/>
</dbReference>
<evidence type="ECO:0000256" key="2">
    <source>
        <dbReference type="SAM" id="Coils"/>
    </source>
</evidence>
<evidence type="ECO:0000256" key="1">
    <source>
        <dbReference type="ARBA" id="ARBA00009809"/>
    </source>
</evidence>
<comment type="caution">
    <text evidence="4">The sequence shown here is derived from an EMBL/GenBank/DDBJ whole genome shotgun (WGS) entry which is preliminary data.</text>
</comment>
<sequence length="306" mass="34608">MLVQKKALRKQAINTLRSSLRIWPLFKQIASPTAQIKGAPMPCLLVATTSVIVLMTSITMIGGFENLHGLREGWAWLARFLGFPVWLKYVPGIEFRTDNQPFKVSHFGIENEYGPVEWQIIAPGKPYSAWAAKMAVGLDTGVPWIMCKLETAPDPLYTQFGGPIPHRPVEDLAFSVATFVQNNGSFFNYYMLGAVWQELEEAGQAVMESEKKLKFREENSRSCHGCKRYAAEKSLRLADTRASRLRDQVEVLTRLLDELDTRETSRTGLTWPIYMPWPGQWLGLDYVSANRSETPQAFFFPLLVAG</sequence>
<dbReference type="EMBL" id="WHWC01000017">
    <property type="protein sequence ID" value="KAG8365987.1"/>
    <property type="molecule type" value="Genomic_DNA"/>
</dbReference>
<keyword evidence="5" id="KW-1185">Reference proteome</keyword>
<keyword evidence="3" id="KW-0812">Transmembrane</keyword>
<comment type="similarity">
    <text evidence="1">Belongs to the glycosyl hydrolase 35 family.</text>
</comment>
<dbReference type="InterPro" id="IPR001944">
    <property type="entry name" value="Glycoside_Hdrlase_35"/>
</dbReference>
<name>A0AAV6WF13_9LAMI</name>
<reference evidence="4" key="1">
    <citation type="submission" date="2019-10" db="EMBL/GenBank/DDBJ databases">
        <authorList>
            <person name="Zhang R."/>
            <person name="Pan Y."/>
            <person name="Wang J."/>
            <person name="Ma R."/>
            <person name="Yu S."/>
        </authorList>
    </citation>
    <scope>NUCLEOTIDE SEQUENCE</scope>
    <source>
        <strain evidence="4">LA-IB0</strain>
        <tissue evidence="4">Leaf</tissue>
    </source>
</reference>
<gene>
    <name evidence="4" type="ORF">BUALT_Bualt17G0029200</name>
</gene>